<dbReference type="Pfam" id="PF13783">
    <property type="entry name" value="DUF4177"/>
    <property type="match status" value="1"/>
</dbReference>
<protein>
    <recommendedName>
        <fullName evidence="3">DUF4177 domain-containing protein</fullName>
    </recommendedName>
</protein>
<evidence type="ECO:0008006" key="3">
    <source>
        <dbReference type="Google" id="ProtNLM"/>
    </source>
</evidence>
<dbReference type="STRING" id="686340.Metal_2519"/>
<keyword evidence="2" id="KW-1185">Reference proteome</keyword>
<gene>
    <name evidence="1" type="ORF">Metal_2519</name>
</gene>
<dbReference type="RefSeq" id="WP_005372766.1">
    <property type="nucleotide sequence ID" value="NZ_CM001475.1"/>
</dbReference>
<dbReference type="InterPro" id="IPR025234">
    <property type="entry name" value="YjzH-like"/>
</dbReference>
<dbReference type="Proteomes" id="UP000005090">
    <property type="component" value="Chromosome"/>
</dbReference>
<reference evidence="1 2" key="1">
    <citation type="journal article" date="2013" name="Genome Announc.">
        <title>Genome Sequence of the Obligate Gammaproteobacterial Methanotroph Methylomicrobium album Strain BG8.</title>
        <authorList>
            <person name="Kits K.D."/>
            <person name="Kalyuzhnaya M.G."/>
            <person name="Klotz M.G."/>
            <person name="Jetten M.S."/>
            <person name="Op den Camp H.J."/>
            <person name="Vuilleumier S."/>
            <person name="Bringel F."/>
            <person name="Dispirito A.A."/>
            <person name="Murrell J.C."/>
            <person name="Bruce D."/>
            <person name="Cheng J.F."/>
            <person name="Copeland A."/>
            <person name="Goodwin L."/>
            <person name="Hauser L."/>
            <person name="Lajus A."/>
            <person name="Land M.L."/>
            <person name="Lapidus A."/>
            <person name="Lucas S."/>
            <person name="Medigue C."/>
            <person name="Pitluck S."/>
            <person name="Woyke T."/>
            <person name="Zeytun A."/>
            <person name="Stein L.Y."/>
        </authorList>
    </citation>
    <scope>NUCLEOTIDE SEQUENCE [LARGE SCALE GENOMIC DNA]</scope>
    <source>
        <strain evidence="1 2">BG8</strain>
    </source>
</reference>
<sequence>MPNLLYNEPIFEHPTGIGMKEYKVVIYQEGLLGSLLLGASKVDPLRFSEFLNGNARQGWRVVTMEKDIRRMLLFWRREAYLVIMERDL</sequence>
<organism evidence="1 2">
    <name type="scientific">Methylomicrobium album BG8</name>
    <dbReference type="NCBI Taxonomy" id="686340"/>
    <lineage>
        <taxon>Bacteria</taxon>
        <taxon>Pseudomonadati</taxon>
        <taxon>Pseudomonadota</taxon>
        <taxon>Gammaproteobacteria</taxon>
        <taxon>Methylococcales</taxon>
        <taxon>Methylococcaceae</taxon>
        <taxon>Methylomicrobium</taxon>
    </lineage>
</organism>
<accession>H8GI92</accession>
<name>H8GI92_METAL</name>
<dbReference type="AlphaFoldDB" id="H8GI92"/>
<dbReference type="HOGENOM" id="CLU_189887_0_0_6"/>
<dbReference type="eggNOG" id="ENOG50333F6">
    <property type="taxonomic scope" value="Bacteria"/>
</dbReference>
<proteinExistence type="predicted"/>
<dbReference type="EMBL" id="CM001475">
    <property type="protein sequence ID" value="EIC30236.1"/>
    <property type="molecule type" value="Genomic_DNA"/>
</dbReference>
<evidence type="ECO:0000313" key="1">
    <source>
        <dbReference type="EMBL" id="EIC30236.1"/>
    </source>
</evidence>
<evidence type="ECO:0000313" key="2">
    <source>
        <dbReference type="Proteomes" id="UP000005090"/>
    </source>
</evidence>